<dbReference type="PANTHER" id="PTHR42924">
    <property type="entry name" value="EXONUCLEASE"/>
    <property type="match status" value="1"/>
</dbReference>
<comment type="caution">
    <text evidence="2">The sequence shown here is derived from an EMBL/GenBank/DDBJ whole genome shotgun (WGS) entry which is preliminary data.</text>
</comment>
<evidence type="ECO:0000313" key="2">
    <source>
        <dbReference type="EMBL" id="MBB6068803.1"/>
    </source>
</evidence>
<sequence length="228" mass="24499">MSERLLRVDMHVHTRASSDSLTEPDAILEAMAARGIDRVVITDHDRLDAALRLAARAPDRVIAGEEVRTAEGPDLIGIFLTEPIARGTPLRQACEQILAQGGVVYAPHPFDVRRRGAGERLDAVIDLIDVVEAHNARTWAAGVNERGEAWARARGKLLGAGSDGHTAGEIGTAYVEVPPFTHDRESFLAALRAGRIGARGVSSPVVAAYSTYAKVRKMLPGAGNREEE</sequence>
<reference evidence="2 3" key="1">
    <citation type="submission" date="2020-08" db="EMBL/GenBank/DDBJ databases">
        <title>Genomic Encyclopedia of Type Strains, Phase IV (KMG-IV): sequencing the most valuable type-strain genomes for metagenomic binning, comparative biology and taxonomic classification.</title>
        <authorList>
            <person name="Goeker M."/>
        </authorList>
    </citation>
    <scope>NUCLEOTIDE SEQUENCE [LARGE SCALE GENOMIC DNA]</scope>
    <source>
        <strain evidence="2 3">DSM 29007</strain>
    </source>
</reference>
<dbReference type="SUPFAM" id="SSF89550">
    <property type="entry name" value="PHP domain-like"/>
    <property type="match status" value="1"/>
</dbReference>
<gene>
    <name evidence="2" type="ORF">HNQ61_000414</name>
</gene>
<dbReference type="EMBL" id="JACHIA010000001">
    <property type="protein sequence ID" value="MBB6068803.1"/>
    <property type="molecule type" value="Genomic_DNA"/>
</dbReference>
<dbReference type="AlphaFoldDB" id="A0A841GUR1"/>
<proteinExistence type="predicted"/>
<dbReference type="Pfam" id="PF02811">
    <property type="entry name" value="PHP"/>
    <property type="match status" value="1"/>
</dbReference>
<keyword evidence="3" id="KW-1185">Reference proteome</keyword>
<dbReference type="InterPro" id="IPR003141">
    <property type="entry name" value="Pol/His_phosphatase_N"/>
</dbReference>
<dbReference type="GO" id="GO:0004534">
    <property type="term" value="F:5'-3' RNA exonuclease activity"/>
    <property type="evidence" value="ECO:0007669"/>
    <property type="project" value="TreeGrafter"/>
</dbReference>
<dbReference type="InterPro" id="IPR004013">
    <property type="entry name" value="PHP_dom"/>
</dbReference>
<dbReference type="Proteomes" id="UP000582837">
    <property type="component" value="Unassembled WGS sequence"/>
</dbReference>
<dbReference type="InterPro" id="IPR052018">
    <property type="entry name" value="PHP_domain"/>
</dbReference>
<organism evidence="2 3">
    <name type="scientific">Longimicrobium terrae</name>
    <dbReference type="NCBI Taxonomy" id="1639882"/>
    <lineage>
        <taxon>Bacteria</taxon>
        <taxon>Pseudomonadati</taxon>
        <taxon>Gemmatimonadota</taxon>
        <taxon>Longimicrobiia</taxon>
        <taxon>Longimicrobiales</taxon>
        <taxon>Longimicrobiaceae</taxon>
        <taxon>Longimicrobium</taxon>
    </lineage>
</organism>
<protein>
    <recommendedName>
        <fullName evidence="1">Polymerase/histidinol phosphatase N-terminal domain-containing protein</fullName>
    </recommendedName>
</protein>
<dbReference type="SMART" id="SM00481">
    <property type="entry name" value="POLIIIAc"/>
    <property type="match status" value="1"/>
</dbReference>
<name>A0A841GUR1_9BACT</name>
<dbReference type="InterPro" id="IPR016195">
    <property type="entry name" value="Pol/histidinol_Pase-like"/>
</dbReference>
<evidence type="ECO:0000259" key="1">
    <source>
        <dbReference type="SMART" id="SM00481"/>
    </source>
</evidence>
<evidence type="ECO:0000313" key="3">
    <source>
        <dbReference type="Proteomes" id="UP000582837"/>
    </source>
</evidence>
<feature type="domain" description="Polymerase/histidinol phosphatase N-terminal" evidence="1">
    <location>
        <begin position="8"/>
        <end position="71"/>
    </location>
</feature>
<dbReference type="Gene3D" id="3.20.20.140">
    <property type="entry name" value="Metal-dependent hydrolases"/>
    <property type="match status" value="1"/>
</dbReference>
<dbReference type="GO" id="GO:0035312">
    <property type="term" value="F:5'-3' DNA exonuclease activity"/>
    <property type="evidence" value="ECO:0007669"/>
    <property type="project" value="TreeGrafter"/>
</dbReference>
<accession>A0A841GUR1</accession>
<dbReference type="Pfam" id="PF13263">
    <property type="entry name" value="PHP_C"/>
    <property type="match status" value="1"/>
</dbReference>
<dbReference type="RefSeq" id="WP_170031200.1">
    <property type="nucleotide sequence ID" value="NZ_JABDTL010000001.1"/>
</dbReference>
<dbReference type="CDD" id="cd07432">
    <property type="entry name" value="PHP_HisPPase"/>
    <property type="match status" value="1"/>
</dbReference>
<dbReference type="PANTHER" id="PTHR42924:SF3">
    <property type="entry name" value="POLYMERASE_HISTIDINOL PHOSPHATASE N-TERMINAL DOMAIN-CONTAINING PROTEIN"/>
    <property type="match status" value="1"/>
</dbReference>